<protein>
    <submittedName>
        <fullName evidence="1">Uncharacterized protein</fullName>
    </submittedName>
</protein>
<reference evidence="1" key="1">
    <citation type="submission" date="2022-07" db="EMBL/GenBank/DDBJ databases">
        <title>Genome Sequence of Lecanicillium saksenae.</title>
        <authorList>
            <person name="Buettner E."/>
        </authorList>
    </citation>
    <scope>NUCLEOTIDE SEQUENCE</scope>
    <source>
        <strain evidence="1">VT-O1</strain>
    </source>
</reference>
<comment type="caution">
    <text evidence="1">The sequence shown here is derived from an EMBL/GenBank/DDBJ whole genome shotgun (WGS) entry which is preliminary data.</text>
</comment>
<name>A0ACC1QPU9_9HYPO</name>
<gene>
    <name evidence="1" type="ORF">NLG97_g6361</name>
</gene>
<proteinExistence type="predicted"/>
<accession>A0ACC1QPU9</accession>
<dbReference type="EMBL" id="JANAKD010000828">
    <property type="protein sequence ID" value="KAJ3487661.1"/>
    <property type="molecule type" value="Genomic_DNA"/>
</dbReference>
<evidence type="ECO:0000313" key="1">
    <source>
        <dbReference type="EMBL" id="KAJ3487661.1"/>
    </source>
</evidence>
<evidence type="ECO:0000313" key="2">
    <source>
        <dbReference type="Proteomes" id="UP001148737"/>
    </source>
</evidence>
<organism evidence="1 2">
    <name type="scientific">Lecanicillium saksenae</name>
    <dbReference type="NCBI Taxonomy" id="468837"/>
    <lineage>
        <taxon>Eukaryota</taxon>
        <taxon>Fungi</taxon>
        <taxon>Dikarya</taxon>
        <taxon>Ascomycota</taxon>
        <taxon>Pezizomycotina</taxon>
        <taxon>Sordariomycetes</taxon>
        <taxon>Hypocreomycetidae</taxon>
        <taxon>Hypocreales</taxon>
        <taxon>Cordycipitaceae</taxon>
        <taxon>Lecanicillium</taxon>
    </lineage>
</organism>
<dbReference type="Proteomes" id="UP001148737">
    <property type="component" value="Unassembled WGS sequence"/>
</dbReference>
<sequence length="395" mass="42643">MSNSMPRGYASSQFEQKIDTIADHVDSVASLLSGLVPQIRPSNDSHPAQGLSTDTSNPGTLDTVVTCVGVDAYENRGLVAQATFSLRFIRQILQRRHTHSPGGSIAVTLSNIEQLIEVRASRSTGRENTSDGQALGPNLAVSSTKILFTNLPLPPKVATLQTLTSILDSPSPTLFNMVCSLAGVKNVAALCSSLYSQPATVSKFTFITIHVLLYFVFTEAHSESCKCGEGGEDYVPLIDTCEVNIETGIASLPFFVPAKAENVQALLLGASLPALYGITASKPQLAQYLATRAAQICHPWGCRPTSGATPEQTSSLHQVLYWGIYTVEKCLCLKLGPASGMHEYNITLEPQFDFDGFGSLAPTELSTSWIYLALLEGRIYTNMFVASFFQIRGRH</sequence>
<keyword evidence="2" id="KW-1185">Reference proteome</keyword>